<organism evidence="2 3">
    <name type="scientific">Clostridium innocuum</name>
    <dbReference type="NCBI Taxonomy" id="1522"/>
    <lineage>
        <taxon>Bacteria</taxon>
        <taxon>Bacillati</taxon>
        <taxon>Bacillota</taxon>
        <taxon>Clostridia</taxon>
        <taxon>Eubacteriales</taxon>
        <taxon>Clostridiaceae</taxon>
        <taxon>Clostridium</taxon>
    </lineage>
</organism>
<name>A0A099IBD0_CLOIN</name>
<gene>
    <name evidence="2" type="ORF">CIAN88_03335</name>
</gene>
<evidence type="ECO:0000313" key="3">
    <source>
        <dbReference type="Proteomes" id="UP000030008"/>
    </source>
</evidence>
<evidence type="ECO:0000313" key="2">
    <source>
        <dbReference type="EMBL" id="KGJ54497.1"/>
    </source>
</evidence>
<feature type="transmembrane region" description="Helical" evidence="1">
    <location>
        <begin position="97"/>
        <end position="115"/>
    </location>
</feature>
<reference evidence="2 3" key="1">
    <citation type="submission" date="2014-08" db="EMBL/GenBank/DDBJ databases">
        <title>Clostridium innocuum, an unnegligible vancomycin-resistant pathogen causing extra-intestinal infections.</title>
        <authorList>
            <person name="Feng Y."/>
            <person name="Chiu C.-H."/>
        </authorList>
    </citation>
    <scope>NUCLEOTIDE SEQUENCE [LARGE SCALE GENOMIC DNA]</scope>
    <source>
        <strain evidence="2 3">AN88</strain>
    </source>
</reference>
<proteinExistence type="predicted"/>
<dbReference type="EMBL" id="JQIF01000015">
    <property type="protein sequence ID" value="KGJ54497.1"/>
    <property type="molecule type" value="Genomic_DNA"/>
</dbReference>
<keyword evidence="1" id="KW-1133">Transmembrane helix</keyword>
<evidence type="ECO:0000256" key="1">
    <source>
        <dbReference type="SAM" id="Phobius"/>
    </source>
</evidence>
<sequence>MKRSLSWLELLWYLPLYIISVYYHLNSVMVLVIVAVGYTISHYHKYTSSAEYREHYKKSFLFVHTKDTYATLQISCIWGILFSVVCCVYFFLHDTTAGFYSLIPAVLPLILLLYIRKANKKTH</sequence>
<protein>
    <submittedName>
        <fullName evidence="2">Uncharacterized protein</fullName>
    </submittedName>
</protein>
<feature type="transmembrane region" description="Helical" evidence="1">
    <location>
        <begin position="12"/>
        <end position="38"/>
    </location>
</feature>
<keyword evidence="1" id="KW-0472">Membrane</keyword>
<dbReference type="AlphaFoldDB" id="A0A099IBD0"/>
<keyword evidence="1" id="KW-0812">Transmembrane</keyword>
<dbReference type="Proteomes" id="UP000030008">
    <property type="component" value="Unassembled WGS sequence"/>
</dbReference>
<feature type="transmembrane region" description="Helical" evidence="1">
    <location>
        <begin position="68"/>
        <end position="91"/>
    </location>
</feature>
<accession>A0A099IBD0</accession>
<dbReference type="RefSeq" id="WP_021420821.1">
    <property type="nucleotide sequence ID" value="NZ_CP048837.1"/>
</dbReference>
<comment type="caution">
    <text evidence="2">The sequence shown here is derived from an EMBL/GenBank/DDBJ whole genome shotgun (WGS) entry which is preliminary data.</text>
</comment>